<keyword evidence="2" id="KW-0378">Hydrolase</keyword>
<dbReference type="InterPro" id="IPR050266">
    <property type="entry name" value="AB_hydrolase_sf"/>
</dbReference>
<name>A0A7X6SVD9_9CORY</name>
<dbReference type="Proteomes" id="UP000557899">
    <property type="component" value="Unassembled WGS sequence"/>
</dbReference>
<evidence type="ECO:0000313" key="2">
    <source>
        <dbReference type="EMBL" id="NLA55366.1"/>
    </source>
</evidence>
<organism evidence="2 3">
    <name type="scientific">Corynebacterium humireducens</name>
    <dbReference type="NCBI Taxonomy" id="1223514"/>
    <lineage>
        <taxon>Bacteria</taxon>
        <taxon>Bacillati</taxon>
        <taxon>Actinomycetota</taxon>
        <taxon>Actinomycetes</taxon>
        <taxon>Mycobacteriales</taxon>
        <taxon>Corynebacteriaceae</taxon>
        <taxon>Corynebacterium</taxon>
    </lineage>
</organism>
<dbReference type="InterPro" id="IPR000073">
    <property type="entry name" value="AB_hydrolase_1"/>
</dbReference>
<dbReference type="Pfam" id="PF00561">
    <property type="entry name" value="Abhydrolase_1"/>
    <property type="match status" value="1"/>
</dbReference>
<sequence>MARTRRRLLLTTVVLLVVVLVAGVVLLRDGPEVGSWRSAEAQATYAENYELLIAELPVAPERLDVETPHGVVRALHWPGAGEPVLLIPGRSSGSAQWVENLPGWIGTRPIYALDPLGDAGFSTQRVPLDSVGEQADAYVEVLDSLGIDRVHVVGHSFGGAQAANLAVRHPDRVASVALMEPVLVIAYPPVSLFFWATVASLPLPQSLRDRALAEIGGTTVEAVRSDSPMSRMIDAASRGYSAALPMPGPLTDEQWRMLDMPVRLDLGGRQSLSGGGAAERIRGLLPDATVTVWPDGTHSLPMDRAADFDGLLPDFWAAAESTDDATP</sequence>
<dbReference type="SUPFAM" id="SSF53474">
    <property type="entry name" value="alpha/beta-Hydrolases"/>
    <property type="match status" value="1"/>
</dbReference>
<proteinExistence type="predicted"/>
<comment type="caution">
    <text evidence="2">The sequence shown here is derived from an EMBL/GenBank/DDBJ whole genome shotgun (WGS) entry which is preliminary data.</text>
</comment>
<feature type="domain" description="AB hydrolase-1" evidence="1">
    <location>
        <begin position="83"/>
        <end position="188"/>
    </location>
</feature>
<evidence type="ECO:0000259" key="1">
    <source>
        <dbReference type="Pfam" id="PF00561"/>
    </source>
</evidence>
<dbReference type="PANTHER" id="PTHR43798">
    <property type="entry name" value="MONOACYLGLYCEROL LIPASE"/>
    <property type="match status" value="1"/>
</dbReference>
<dbReference type="Gene3D" id="3.40.50.1820">
    <property type="entry name" value="alpha/beta hydrolase"/>
    <property type="match status" value="1"/>
</dbReference>
<gene>
    <name evidence="2" type="ORF">GX859_03555</name>
</gene>
<reference evidence="2 3" key="1">
    <citation type="journal article" date="2020" name="Biotechnol. Biofuels">
        <title>New insights from the biogas microbiome by comprehensive genome-resolved metagenomics of nearly 1600 species originating from multiple anaerobic digesters.</title>
        <authorList>
            <person name="Campanaro S."/>
            <person name="Treu L."/>
            <person name="Rodriguez-R L.M."/>
            <person name="Kovalovszki A."/>
            <person name="Ziels R.M."/>
            <person name="Maus I."/>
            <person name="Zhu X."/>
            <person name="Kougias P.G."/>
            <person name="Basile A."/>
            <person name="Luo G."/>
            <person name="Schluter A."/>
            <person name="Konstantinidis K.T."/>
            <person name="Angelidaki I."/>
        </authorList>
    </citation>
    <scope>NUCLEOTIDE SEQUENCE [LARGE SCALE GENOMIC DNA]</scope>
    <source>
        <strain evidence="2">AS15tlH2ME_198</strain>
    </source>
</reference>
<dbReference type="EMBL" id="JAAZHI010000079">
    <property type="protein sequence ID" value="NLA55366.1"/>
    <property type="molecule type" value="Genomic_DNA"/>
</dbReference>
<protein>
    <submittedName>
        <fullName evidence="2">Alpha/beta fold hydrolase</fullName>
    </submittedName>
</protein>
<dbReference type="InterPro" id="IPR029058">
    <property type="entry name" value="AB_hydrolase_fold"/>
</dbReference>
<evidence type="ECO:0000313" key="3">
    <source>
        <dbReference type="Proteomes" id="UP000557899"/>
    </source>
</evidence>
<dbReference type="PANTHER" id="PTHR43798:SF33">
    <property type="entry name" value="HYDROLASE, PUTATIVE (AFU_ORTHOLOGUE AFUA_2G14860)-RELATED"/>
    <property type="match status" value="1"/>
</dbReference>
<dbReference type="GO" id="GO:0046464">
    <property type="term" value="P:acylglycerol catabolic process"/>
    <property type="evidence" value="ECO:0007669"/>
    <property type="project" value="TreeGrafter"/>
</dbReference>
<dbReference type="GO" id="GO:0047372">
    <property type="term" value="F:monoacylglycerol lipase activity"/>
    <property type="evidence" value="ECO:0007669"/>
    <property type="project" value="TreeGrafter"/>
</dbReference>
<dbReference type="AlphaFoldDB" id="A0A7X6SVD9"/>
<accession>A0A7X6SVD9</accession>
<dbReference type="GO" id="GO:0016020">
    <property type="term" value="C:membrane"/>
    <property type="evidence" value="ECO:0007669"/>
    <property type="project" value="TreeGrafter"/>
</dbReference>
<dbReference type="PRINTS" id="PR00111">
    <property type="entry name" value="ABHYDROLASE"/>
</dbReference>